<dbReference type="CDD" id="cd05233">
    <property type="entry name" value="SDR_c"/>
    <property type="match status" value="1"/>
</dbReference>
<dbReference type="EMBL" id="KQ977381">
    <property type="protein sequence ID" value="KYN03098.1"/>
    <property type="molecule type" value="Genomic_DNA"/>
</dbReference>
<dbReference type="InterPro" id="IPR002347">
    <property type="entry name" value="SDR_fam"/>
</dbReference>
<dbReference type="InterPro" id="IPR036291">
    <property type="entry name" value="NAD(P)-bd_dom_sf"/>
</dbReference>
<name>A0A195CQS7_9HYME</name>
<dbReference type="PRINTS" id="PR00081">
    <property type="entry name" value="GDHRDH"/>
</dbReference>
<proteinExistence type="predicted"/>
<reference evidence="2 3" key="1">
    <citation type="submission" date="2016-03" db="EMBL/GenBank/DDBJ databases">
        <title>Cyphomyrmex costatus WGS genome.</title>
        <authorList>
            <person name="Nygaard S."/>
            <person name="Hu H."/>
            <person name="Boomsma J."/>
            <person name="Zhang G."/>
        </authorList>
    </citation>
    <scope>NUCLEOTIDE SEQUENCE [LARGE SCALE GENOMIC DNA]</scope>
    <source>
        <strain evidence="2">MS0001</strain>
        <tissue evidence="2">Whole body</tissue>
    </source>
</reference>
<dbReference type="SUPFAM" id="SSF51735">
    <property type="entry name" value="NAD(P)-binding Rossmann-fold domains"/>
    <property type="match status" value="2"/>
</dbReference>
<organism evidence="2 3">
    <name type="scientific">Cyphomyrmex costatus</name>
    <dbReference type="NCBI Taxonomy" id="456900"/>
    <lineage>
        <taxon>Eukaryota</taxon>
        <taxon>Metazoa</taxon>
        <taxon>Ecdysozoa</taxon>
        <taxon>Arthropoda</taxon>
        <taxon>Hexapoda</taxon>
        <taxon>Insecta</taxon>
        <taxon>Pterygota</taxon>
        <taxon>Neoptera</taxon>
        <taxon>Endopterygota</taxon>
        <taxon>Hymenoptera</taxon>
        <taxon>Apocrita</taxon>
        <taxon>Aculeata</taxon>
        <taxon>Formicoidea</taxon>
        <taxon>Formicidae</taxon>
        <taxon>Myrmicinae</taxon>
        <taxon>Cyphomyrmex</taxon>
    </lineage>
</organism>
<dbReference type="GO" id="GO:0016491">
    <property type="term" value="F:oxidoreductase activity"/>
    <property type="evidence" value="ECO:0007669"/>
    <property type="project" value="UniProtKB-KW"/>
</dbReference>
<dbReference type="PANTHER" id="PTHR43975:SF2">
    <property type="entry name" value="EG:BACR7A4.14 PROTEIN-RELATED"/>
    <property type="match status" value="1"/>
</dbReference>
<evidence type="ECO:0000256" key="1">
    <source>
        <dbReference type="ARBA" id="ARBA00023002"/>
    </source>
</evidence>
<gene>
    <name evidence="2" type="ORF">ALC62_05965</name>
</gene>
<evidence type="ECO:0000313" key="3">
    <source>
        <dbReference type="Proteomes" id="UP000078542"/>
    </source>
</evidence>
<dbReference type="PROSITE" id="PS00061">
    <property type="entry name" value="ADH_SHORT"/>
    <property type="match status" value="2"/>
</dbReference>
<protein>
    <submittedName>
        <fullName evidence="2">Putative L-xylulose reductase</fullName>
    </submittedName>
</protein>
<keyword evidence="3" id="KW-1185">Reference proteome</keyword>
<dbReference type="Proteomes" id="UP000078542">
    <property type="component" value="Unassembled WGS sequence"/>
</dbReference>
<dbReference type="InterPro" id="IPR020904">
    <property type="entry name" value="Sc_DH/Rdtase_CS"/>
</dbReference>
<dbReference type="Gene3D" id="3.40.50.720">
    <property type="entry name" value="NAD(P)-binding Rossmann-like Domain"/>
    <property type="match status" value="3"/>
</dbReference>
<dbReference type="STRING" id="456900.A0A195CQS7"/>
<accession>A0A195CQS7</accession>
<keyword evidence="1" id="KW-0560">Oxidoreductase</keyword>
<sequence length="378" mass="40333">MSFTGKVVLITGASSGIGAKTAIYLAQLGASLSITGHVLINNAAIIEFGTIETTSLEQYDSIMNVNVRSVFQLTTLAVPYLIKTKGNIVNVSSVAGLRPFKNNTPYCMSKAALDQFTRCVALELASRQVRVNSVNPGAVITDILRNTGMNQEQIKIFFEKMKGAHALGRNGDTLEIAKSIAFLASDDASFITGVTIPVDGDVLINNAGIVDIGTIETSSLEQYDNIMNVNVRSVFQLTALAVPHLIKTKGNIVNVSSLAGLRPGKGVLSYSMSKAALDQFTRCIALELASRQVRVNTVNPGVVITNIFRNSGMNQEQLKSLYEQLEGVHALGRNGDALEVTKAITFLASDNASFITGVTLPVDGGGHIMYAKSPFTSK</sequence>
<dbReference type="PRINTS" id="PR00080">
    <property type="entry name" value="SDRFAMILY"/>
</dbReference>
<evidence type="ECO:0000313" key="2">
    <source>
        <dbReference type="EMBL" id="KYN03098.1"/>
    </source>
</evidence>
<dbReference type="AlphaFoldDB" id="A0A195CQS7"/>
<dbReference type="FunFam" id="3.40.50.720:FF:000084">
    <property type="entry name" value="Short-chain dehydrogenase reductase"/>
    <property type="match status" value="2"/>
</dbReference>
<dbReference type="Pfam" id="PF13561">
    <property type="entry name" value="adh_short_C2"/>
    <property type="match status" value="2"/>
</dbReference>
<dbReference type="PANTHER" id="PTHR43975">
    <property type="entry name" value="ZGC:101858"/>
    <property type="match status" value="1"/>
</dbReference>